<feature type="domain" description="DUF2520" evidence="2">
    <location>
        <begin position="143"/>
        <end position="271"/>
    </location>
</feature>
<dbReference type="InterPro" id="IPR008927">
    <property type="entry name" value="6-PGluconate_DH-like_C_sf"/>
</dbReference>
<reference evidence="3 4" key="1">
    <citation type="journal article" date="2016" name="Nat. Commun.">
        <title>Thousands of microbial genomes shed light on interconnected biogeochemical processes in an aquifer system.</title>
        <authorList>
            <person name="Anantharaman K."/>
            <person name="Brown C.T."/>
            <person name="Hug L.A."/>
            <person name="Sharon I."/>
            <person name="Castelle C.J."/>
            <person name="Probst A.J."/>
            <person name="Thomas B.C."/>
            <person name="Singh A."/>
            <person name="Wilkins M.J."/>
            <person name="Karaoz U."/>
            <person name="Brodie E.L."/>
            <person name="Williams K.H."/>
            <person name="Hubbard S.S."/>
            <person name="Banfield J.F."/>
        </authorList>
    </citation>
    <scope>NUCLEOTIDE SEQUENCE [LARGE SCALE GENOMIC DNA]</scope>
</reference>
<evidence type="ECO:0000313" key="3">
    <source>
        <dbReference type="EMBL" id="OFW59001.1"/>
    </source>
</evidence>
<dbReference type="SUPFAM" id="SSF51735">
    <property type="entry name" value="NAD(P)-binding Rossmann-fold domains"/>
    <property type="match status" value="1"/>
</dbReference>
<proteinExistence type="predicted"/>
<dbReference type="Pfam" id="PF10728">
    <property type="entry name" value="DUF2520"/>
    <property type="match status" value="1"/>
</dbReference>
<dbReference type="PANTHER" id="PTHR40459:SF1">
    <property type="entry name" value="CONSERVED HYPOTHETICAL ALANINE AND LEUCINE RICH PROTEIN"/>
    <property type="match status" value="1"/>
</dbReference>
<feature type="domain" description="Putative oxidoreductase/dehydrogenase Rossmann-like" evidence="1">
    <location>
        <begin position="12"/>
        <end position="125"/>
    </location>
</feature>
<dbReference type="Gene3D" id="3.40.50.720">
    <property type="entry name" value="NAD(P)-binding Rossmann-like Domain"/>
    <property type="match status" value="1"/>
</dbReference>
<dbReference type="SUPFAM" id="SSF48179">
    <property type="entry name" value="6-phosphogluconate dehydrogenase C-terminal domain-like"/>
    <property type="match status" value="1"/>
</dbReference>
<sequence length="297" mass="32314">MATAKKVDRFVLIGAGRVGTAVGHILEREGVEVVAVASRSEESLKQASKFISKALFTPDAVKAAKRGNVIIITTPDDLIADTCLLLVTEKAINKGDYVVHMSGALQLDVLKPAEDLGAKTACIHPLQTFAEVKGAVKRMPGSVFAVTTHDEKTQHWAEALVHKLGGEPVALEEKAKTLYHIGAVLASNLLVALEHAAELLYQEIGMRDEKALRALMPLIEGTVDNLRKYGTEKSLTGPVARGDIGILRRHLEFMEQDDLELLLKVYASLSLYALDLAEAEVSKSRCDEIEALLRHHL</sequence>
<evidence type="ECO:0008006" key="5">
    <source>
        <dbReference type="Google" id="ProtNLM"/>
    </source>
</evidence>
<dbReference type="AlphaFoldDB" id="A0A1F2WQ86"/>
<organism evidence="3 4">
    <name type="scientific">Candidatus Solincola sediminis</name>
    <dbReference type="NCBI Taxonomy" id="1797199"/>
    <lineage>
        <taxon>Bacteria</taxon>
        <taxon>Bacillati</taxon>
        <taxon>Actinomycetota</taxon>
        <taxon>Candidatus Geothermincolia</taxon>
        <taxon>Candidatus Geothermincolales</taxon>
        <taxon>Candidatus Geothermincolaceae</taxon>
        <taxon>Candidatus Solincola</taxon>
    </lineage>
</organism>
<dbReference type="InterPro" id="IPR019665">
    <property type="entry name" value="OxRdtase/DH_put_Rossmann_dom"/>
</dbReference>
<protein>
    <recommendedName>
        <fullName evidence="5">DUF2520 domain-containing protein</fullName>
    </recommendedName>
</protein>
<dbReference type="InterPro" id="IPR036291">
    <property type="entry name" value="NAD(P)-bd_dom_sf"/>
</dbReference>
<dbReference type="EMBL" id="MELK01000019">
    <property type="protein sequence ID" value="OFW59001.1"/>
    <property type="molecule type" value="Genomic_DNA"/>
</dbReference>
<dbReference type="InterPro" id="IPR037108">
    <property type="entry name" value="TM1727-like_C_sf"/>
</dbReference>
<gene>
    <name evidence="3" type="ORF">A2Y75_00520</name>
</gene>
<dbReference type="InterPro" id="IPR018931">
    <property type="entry name" value="DUF2520"/>
</dbReference>
<dbReference type="Pfam" id="PF10727">
    <property type="entry name" value="Rossmann-like"/>
    <property type="match status" value="1"/>
</dbReference>
<dbReference type="Gene3D" id="1.10.1040.20">
    <property type="entry name" value="ProC-like, C-terminal domain"/>
    <property type="match status" value="1"/>
</dbReference>
<dbReference type="Proteomes" id="UP000177876">
    <property type="component" value="Unassembled WGS sequence"/>
</dbReference>
<accession>A0A1F2WQ86</accession>
<dbReference type="STRING" id="1797197.A2Y75_00520"/>
<dbReference type="PANTHER" id="PTHR40459">
    <property type="entry name" value="CONSERVED HYPOTHETICAL ALANINE AND LEUCINE RICH PROTEIN"/>
    <property type="match status" value="1"/>
</dbReference>
<evidence type="ECO:0000259" key="2">
    <source>
        <dbReference type="Pfam" id="PF10728"/>
    </source>
</evidence>
<comment type="caution">
    <text evidence="3">The sequence shown here is derived from an EMBL/GenBank/DDBJ whole genome shotgun (WGS) entry which is preliminary data.</text>
</comment>
<name>A0A1F2WQ86_9ACTN</name>
<evidence type="ECO:0000313" key="4">
    <source>
        <dbReference type="Proteomes" id="UP000177876"/>
    </source>
</evidence>
<evidence type="ECO:0000259" key="1">
    <source>
        <dbReference type="Pfam" id="PF10727"/>
    </source>
</evidence>